<dbReference type="GO" id="GO:0004803">
    <property type="term" value="F:transposase activity"/>
    <property type="evidence" value="ECO:0007669"/>
    <property type="project" value="InterPro"/>
</dbReference>
<dbReference type="InterPro" id="IPR036515">
    <property type="entry name" value="Transposase_17_sf"/>
</dbReference>
<evidence type="ECO:0000256" key="1">
    <source>
        <dbReference type="SAM" id="MobiDB-lite"/>
    </source>
</evidence>
<dbReference type="Gene3D" id="3.30.70.1290">
    <property type="entry name" value="Transposase IS200-like"/>
    <property type="match status" value="1"/>
</dbReference>
<dbReference type="OrthoDB" id="9814067at2"/>
<dbReference type="EMBL" id="FOSH01000001">
    <property type="protein sequence ID" value="SFJ74127.1"/>
    <property type="molecule type" value="Genomic_DNA"/>
</dbReference>
<feature type="domain" description="Transposase IS200-like" evidence="2">
    <location>
        <begin position="9"/>
        <end position="124"/>
    </location>
</feature>
<feature type="compositionally biased region" description="Polar residues" evidence="1">
    <location>
        <begin position="231"/>
        <end position="241"/>
    </location>
</feature>
<dbReference type="Pfam" id="PF01797">
    <property type="entry name" value="Y1_Tnp"/>
    <property type="match status" value="1"/>
</dbReference>
<dbReference type="AlphaFoldDB" id="A0A1I3TX78"/>
<dbReference type="InterPro" id="IPR002686">
    <property type="entry name" value="Transposase_17"/>
</dbReference>
<dbReference type="PANTHER" id="PTHR34322:SF2">
    <property type="entry name" value="TRANSPOSASE IS200-LIKE DOMAIN-CONTAINING PROTEIN"/>
    <property type="match status" value="1"/>
</dbReference>
<protein>
    <submittedName>
        <fullName evidence="3">Putative transposase</fullName>
    </submittedName>
</protein>
<dbReference type="STRING" id="45496.SAMN04488079_10128"/>
<dbReference type="PANTHER" id="PTHR34322">
    <property type="entry name" value="TRANSPOSASE, Y1_TNP DOMAIN-CONTAINING"/>
    <property type="match status" value="1"/>
</dbReference>
<evidence type="ECO:0000313" key="3">
    <source>
        <dbReference type="EMBL" id="SFJ74127.1"/>
    </source>
</evidence>
<dbReference type="SMART" id="SM01321">
    <property type="entry name" value="Y1_Tnp"/>
    <property type="match status" value="1"/>
</dbReference>
<organism evidence="3 4">
    <name type="scientific">Methylophaga sulfidovorans</name>
    <dbReference type="NCBI Taxonomy" id="45496"/>
    <lineage>
        <taxon>Bacteria</taxon>
        <taxon>Pseudomonadati</taxon>
        <taxon>Pseudomonadota</taxon>
        <taxon>Gammaproteobacteria</taxon>
        <taxon>Thiotrichales</taxon>
        <taxon>Piscirickettsiaceae</taxon>
        <taxon>Methylophaga</taxon>
    </lineage>
</organism>
<proteinExistence type="predicted"/>
<keyword evidence="4" id="KW-1185">Reference proteome</keyword>
<dbReference type="SUPFAM" id="SSF143422">
    <property type="entry name" value="Transposase IS200-like"/>
    <property type="match status" value="1"/>
</dbReference>
<evidence type="ECO:0000259" key="2">
    <source>
        <dbReference type="SMART" id="SM01321"/>
    </source>
</evidence>
<dbReference type="RefSeq" id="WP_091711173.1">
    <property type="nucleotide sequence ID" value="NZ_FOSH01000001.1"/>
</dbReference>
<sequence length="241" mass="28400">MARLPRFVIPDHPQHVIIRGNNREPIFLADEDYHFYLEKLKQACIKHECSLHAYVLMTNHVHLLITPHTEIGLSKLIQMVGRYYVQYFNHSYHRTGTLWEGRYKATLVDTEQYLLTCYRYIELNPVRARDMAEHPADYPWSSYGYNALGKDNALLTPHEEYLKLGDTTEYRQQAYRALFDNHLSDETMAEIREATNKSWVLGNRYFKDKIEQQLNRRASPAARGGDRRSTAYRQSSKTNRV</sequence>
<dbReference type="GO" id="GO:0003677">
    <property type="term" value="F:DNA binding"/>
    <property type="evidence" value="ECO:0007669"/>
    <property type="project" value="InterPro"/>
</dbReference>
<feature type="region of interest" description="Disordered" evidence="1">
    <location>
        <begin position="214"/>
        <end position="241"/>
    </location>
</feature>
<accession>A0A1I3TX78</accession>
<name>A0A1I3TX78_9GAMM</name>
<dbReference type="GO" id="GO:0006313">
    <property type="term" value="P:DNA transposition"/>
    <property type="evidence" value="ECO:0007669"/>
    <property type="project" value="InterPro"/>
</dbReference>
<evidence type="ECO:0000313" key="4">
    <source>
        <dbReference type="Proteomes" id="UP000198924"/>
    </source>
</evidence>
<dbReference type="Proteomes" id="UP000198924">
    <property type="component" value="Unassembled WGS sequence"/>
</dbReference>
<reference evidence="4" key="1">
    <citation type="submission" date="2016-10" db="EMBL/GenBank/DDBJ databases">
        <authorList>
            <person name="Varghese N."/>
            <person name="Submissions S."/>
        </authorList>
    </citation>
    <scope>NUCLEOTIDE SEQUENCE [LARGE SCALE GENOMIC DNA]</scope>
    <source>
        <strain evidence="4">DSM 11578</strain>
    </source>
</reference>
<gene>
    <name evidence="3" type="ORF">SAMN04488079_10128</name>
</gene>